<protein>
    <recommendedName>
        <fullName evidence="2">Reverse transcriptase domain-containing protein</fullName>
    </recommendedName>
</protein>
<dbReference type="Pfam" id="PF03372">
    <property type="entry name" value="Exo_endo_phos"/>
    <property type="match status" value="1"/>
</dbReference>
<dbReference type="AlphaFoldDB" id="Q54BX9"/>
<evidence type="ECO:0000259" key="2">
    <source>
        <dbReference type="PROSITE" id="PS50878"/>
    </source>
</evidence>
<dbReference type="PANTHER" id="PTHR31635">
    <property type="entry name" value="REVERSE TRANSCRIPTASE DOMAIN-CONTAINING PROTEIN-RELATED"/>
    <property type="match status" value="1"/>
</dbReference>
<name>Q54BX9_DICDI</name>
<keyword evidence="4" id="KW-1185">Reference proteome</keyword>
<dbReference type="RefSeq" id="XP_629177.1">
    <property type="nucleotide sequence ID" value="XM_629175.1"/>
</dbReference>
<evidence type="ECO:0000313" key="4">
    <source>
        <dbReference type="Proteomes" id="UP000002195"/>
    </source>
</evidence>
<dbReference type="PROSITE" id="PS50878">
    <property type="entry name" value="RT_POL"/>
    <property type="match status" value="1"/>
</dbReference>
<accession>Q54BX9</accession>
<dbReference type="Proteomes" id="UP000002195">
    <property type="component" value="Unassembled WGS sequence"/>
</dbReference>
<dbReference type="InterPro" id="IPR036691">
    <property type="entry name" value="Endo/exonu/phosph_ase_sf"/>
</dbReference>
<dbReference type="VEuPathDB" id="AmoebaDB:DDB_G0293350"/>
<dbReference type="InParanoid" id="Q54BX9"/>
<dbReference type="FunCoup" id="Q54BX9">
    <property type="interactions" value="7"/>
</dbReference>
<comment type="caution">
    <text evidence="3">The sequence shown here is derived from an EMBL/GenBank/DDBJ whole genome shotgun (WGS) entry which is preliminary data.</text>
</comment>
<proteinExistence type="predicted"/>
<dbReference type="SMR" id="Q54BX9"/>
<evidence type="ECO:0000313" key="3">
    <source>
        <dbReference type="EMBL" id="EAL60764.1"/>
    </source>
</evidence>
<dbReference type="PANTHER" id="PTHR31635:SF196">
    <property type="entry name" value="REVERSE TRANSCRIPTASE DOMAIN-CONTAINING PROTEIN-RELATED"/>
    <property type="match status" value="1"/>
</dbReference>
<keyword evidence="1" id="KW-0175">Coiled coil</keyword>
<dbReference type="GeneID" id="8629175"/>
<reference evidence="3 4" key="1">
    <citation type="journal article" date="2005" name="Nature">
        <title>The genome of the social amoeba Dictyostelium discoideum.</title>
        <authorList>
            <consortium name="The Dictyostelium discoideum Sequencing Consortium"/>
            <person name="Eichinger L."/>
            <person name="Pachebat J.A."/>
            <person name="Glockner G."/>
            <person name="Rajandream M.A."/>
            <person name="Sucgang R."/>
            <person name="Berriman M."/>
            <person name="Song J."/>
            <person name="Olsen R."/>
            <person name="Szafranski K."/>
            <person name="Xu Q."/>
            <person name="Tunggal B."/>
            <person name="Kummerfeld S."/>
            <person name="Madera M."/>
            <person name="Konfortov B.A."/>
            <person name="Rivero F."/>
            <person name="Bankier A.T."/>
            <person name="Lehmann R."/>
            <person name="Hamlin N."/>
            <person name="Davies R."/>
            <person name="Gaudet P."/>
            <person name="Fey P."/>
            <person name="Pilcher K."/>
            <person name="Chen G."/>
            <person name="Saunders D."/>
            <person name="Sodergren E."/>
            <person name="Davis P."/>
            <person name="Kerhornou A."/>
            <person name="Nie X."/>
            <person name="Hall N."/>
            <person name="Anjard C."/>
            <person name="Hemphill L."/>
            <person name="Bason N."/>
            <person name="Farbrother P."/>
            <person name="Desany B."/>
            <person name="Just E."/>
            <person name="Morio T."/>
            <person name="Rost R."/>
            <person name="Churcher C."/>
            <person name="Cooper J."/>
            <person name="Haydock S."/>
            <person name="van Driessche N."/>
            <person name="Cronin A."/>
            <person name="Goodhead I."/>
            <person name="Muzny D."/>
            <person name="Mourier T."/>
            <person name="Pain A."/>
            <person name="Lu M."/>
            <person name="Harper D."/>
            <person name="Lindsay R."/>
            <person name="Hauser H."/>
            <person name="James K."/>
            <person name="Quiles M."/>
            <person name="Madan Babu M."/>
            <person name="Saito T."/>
            <person name="Buchrieser C."/>
            <person name="Wardroper A."/>
            <person name="Felder M."/>
            <person name="Thangavelu M."/>
            <person name="Johnson D."/>
            <person name="Knights A."/>
            <person name="Loulseged H."/>
            <person name="Mungall K."/>
            <person name="Oliver K."/>
            <person name="Price C."/>
            <person name="Quail M.A."/>
            <person name="Urushihara H."/>
            <person name="Hernandez J."/>
            <person name="Rabbinowitsch E."/>
            <person name="Steffen D."/>
            <person name="Sanders M."/>
            <person name="Ma J."/>
            <person name="Kohara Y."/>
            <person name="Sharp S."/>
            <person name="Simmonds M."/>
            <person name="Spiegler S."/>
            <person name="Tivey A."/>
            <person name="Sugano S."/>
            <person name="White B."/>
            <person name="Walker D."/>
            <person name="Woodward J."/>
            <person name="Winckler T."/>
            <person name="Tanaka Y."/>
            <person name="Shaulsky G."/>
            <person name="Schleicher M."/>
            <person name="Weinstock G."/>
            <person name="Rosenthal A."/>
            <person name="Cox E.C."/>
            <person name="Chisholm R.L."/>
            <person name="Gibbs R."/>
            <person name="Loomis W.F."/>
            <person name="Platzer M."/>
            <person name="Kay R.R."/>
            <person name="Williams J."/>
            <person name="Dear P.H."/>
            <person name="Noegel A.A."/>
            <person name="Barrell B."/>
            <person name="Kuspa A."/>
        </authorList>
    </citation>
    <scope>NUCLEOTIDE SEQUENCE [LARGE SCALE GENOMIC DNA]</scope>
    <source>
        <strain evidence="3 4">AX4</strain>
    </source>
</reference>
<dbReference type="eggNOG" id="KOG1075">
    <property type="taxonomic scope" value="Eukaryota"/>
</dbReference>
<feature type="domain" description="Reverse transcriptase" evidence="2">
    <location>
        <begin position="472"/>
        <end position="738"/>
    </location>
</feature>
<dbReference type="SUPFAM" id="SSF56219">
    <property type="entry name" value="DNase I-like"/>
    <property type="match status" value="1"/>
</dbReference>
<dbReference type="STRING" id="44689.Q54BX9"/>
<dbReference type="InterPro" id="IPR043502">
    <property type="entry name" value="DNA/RNA_pol_sf"/>
</dbReference>
<dbReference type="HOGENOM" id="CLU_000680_35_1_1"/>
<dbReference type="Gene3D" id="3.60.10.10">
    <property type="entry name" value="Endonuclease/exonuclease/phosphatase"/>
    <property type="match status" value="1"/>
</dbReference>
<dbReference type="dictyBase" id="DDB_G0293350"/>
<dbReference type="GO" id="GO:0003824">
    <property type="term" value="F:catalytic activity"/>
    <property type="evidence" value="ECO:0007669"/>
    <property type="project" value="InterPro"/>
</dbReference>
<dbReference type="InterPro" id="IPR000477">
    <property type="entry name" value="RT_dom"/>
</dbReference>
<dbReference type="SUPFAM" id="SSF56672">
    <property type="entry name" value="DNA/RNA polymerases"/>
    <property type="match status" value="1"/>
</dbReference>
<feature type="coiled-coil region" evidence="1">
    <location>
        <begin position="386"/>
        <end position="413"/>
    </location>
</feature>
<dbReference type="Pfam" id="PF00078">
    <property type="entry name" value="RVT_1"/>
    <property type="match status" value="1"/>
</dbReference>
<dbReference type="EMBL" id="AAFI02000203">
    <property type="protein sequence ID" value="EAL60764.1"/>
    <property type="molecule type" value="Genomic_DNA"/>
</dbReference>
<dbReference type="CDD" id="cd01650">
    <property type="entry name" value="RT_nLTR_like"/>
    <property type="match status" value="1"/>
</dbReference>
<dbReference type="KEGG" id="ddi:DDB_G0293350"/>
<dbReference type="OMA" id="CIEANEN"/>
<evidence type="ECO:0000256" key="1">
    <source>
        <dbReference type="SAM" id="Coils"/>
    </source>
</evidence>
<dbReference type="PhylomeDB" id="Q54BX9"/>
<dbReference type="InterPro" id="IPR005135">
    <property type="entry name" value="Endo/exonuclease/phosphatase"/>
</dbReference>
<sequence>MEQLKLLLWNCRGNQSTNAKNKTEETIKRIGTQLALLTETNFNGFNHHKTMFNFERIDHGSGKGTGIAIENRDTRKGHISINFKDDDGRILSIKYNSFNSINILLIYAPATISERNTFIINSKSLFKKYNSINHQIIAGDFNNNHDCNSFFGTELRKIIDQDMLLDTGIEENTQTFPRSMKRLDRIYCHPTLLNQNSKLVVHNTVFNKSDHFPITITIQTNRETTTTTTTKLERLPWTLCKEILNNKHIHDGLSELISKNKDKIKSVEEWTKFKNNVIRDYLKKEQNKIKKEKNKRKYVIHKLLGNSDIIPKMRKELNEEISRILEEERKVKAWDIKLKLHLHQETPSKYLTSILKSRAKDKSIFQIKDKDNKTISDKENIAKRFVEFYQDQYEEKEDNEETHKKLLEKWEVDVDLIKKLEIDRPIRIHEVTKAIKTSSIHKSPGLDGINALFYKYHINSIARILTIAFNDLLTNKKEIPTKFKEGVITTIFKKGDELNISNRRPITLLNTDYKILSKILNSRLLDITSKIINKFQNGFVPNRFIQDNIQIMKEVIEISNKRKNNTLITFYDFNKAFDSISHKSITRTLEHIGIPPKFTAILLNLLKDTKNKIKINDFLVNGITIRRGTKQGDPISPTIFALVLEPLLIDIINDNTIKGFTLPNSKSLKLTAFADDIATFTNSTEELMKINTKIQKYCSATSSSLNKEKTVMIAIGDKPHDLPFQESTVPERYLGLNFTKTGLNSKYNTLIQEMKNNLIKWKSQAITMKAKMTILKTYVLSKLTYHQYMDNLNEEQIEEINNMTRWFLFSSVKNTYTEERKYKTMMKIDRAYADWKEGGIKLWDIELRHIAFKIWYMNRLLHNNYNNNNNTLQEWYMEQLSRKKAHTSTLNDMCRHWGVFRVKFYQNHPKINELPDCIRNDNDEPLKLKEIYELMIKDRHPTPRRTEWQKLWAVRYNTAIPKVFININSISHQKGRNTLFRFFSRSLPGINHERDTRCKICGHLFRDPYSHLFTLCQDILDIEKTIISTVNKLSFIKIHRWSMDTLDISKYNRTERIFPNLIGIIAHQLWKIICHKLFNTDESKPEPKFEQKVIETELLNLIETEKFITLKKIKHDEAILKNTNQDLHKYKFNKAWQTPAAPNPLPI</sequence>
<organism evidence="3 4">
    <name type="scientific">Dictyostelium discoideum</name>
    <name type="common">Social amoeba</name>
    <dbReference type="NCBI Taxonomy" id="44689"/>
    <lineage>
        <taxon>Eukaryota</taxon>
        <taxon>Amoebozoa</taxon>
        <taxon>Evosea</taxon>
        <taxon>Eumycetozoa</taxon>
        <taxon>Dictyostelia</taxon>
        <taxon>Dictyosteliales</taxon>
        <taxon>Dictyosteliaceae</taxon>
        <taxon>Dictyostelium</taxon>
    </lineage>
</organism>
<gene>
    <name evidence="3" type="ORF">DDB_G0293350</name>
</gene>
<dbReference type="PaxDb" id="44689-DDB0191892"/>